<dbReference type="AlphaFoldDB" id="A0A9P6IKQ7"/>
<dbReference type="Proteomes" id="UP000738359">
    <property type="component" value="Unassembled WGS sequence"/>
</dbReference>
<name>A0A9P6IKQ7_MORAP</name>
<accession>A0A9P6IKQ7</accession>
<feature type="non-terminal residue" evidence="2">
    <location>
        <position position="1"/>
    </location>
</feature>
<proteinExistence type="predicted"/>
<evidence type="ECO:0000313" key="3">
    <source>
        <dbReference type="Proteomes" id="UP000738359"/>
    </source>
</evidence>
<gene>
    <name evidence="2" type="ORF">BGZ70_006898</name>
</gene>
<dbReference type="OrthoDB" id="2392608at2759"/>
<dbReference type="EMBL" id="JAAAHY010004009">
    <property type="protein sequence ID" value="KAF9935676.1"/>
    <property type="molecule type" value="Genomic_DNA"/>
</dbReference>
<reference evidence="2" key="1">
    <citation type="journal article" date="2020" name="Fungal Divers.">
        <title>Resolving the Mortierellaceae phylogeny through synthesis of multi-gene phylogenetics and phylogenomics.</title>
        <authorList>
            <person name="Vandepol N."/>
            <person name="Liber J."/>
            <person name="Desiro A."/>
            <person name="Na H."/>
            <person name="Kennedy M."/>
            <person name="Barry K."/>
            <person name="Grigoriev I.V."/>
            <person name="Miller A.N."/>
            <person name="O'Donnell K."/>
            <person name="Stajich J.E."/>
            <person name="Bonito G."/>
        </authorList>
    </citation>
    <scope>NUCLEOTIDE SEQUENCE</scope>
    <source>
        <strain evidence="2">CK1249</strain>
    </source>
</reference>
<evidence type="ECO:0000256" key="1">
    <source>
        <dbReference type="SAM" id="MobiDB-lite"/>
    </source>
</evidence>
<sequence length="131" mass="15063">QIRLERSVLEDAIKKVTVMKEEMLAALMQQCESLRKDMDSLKLSISQGYDEEAEETPKQDPPTEETQPAKFSVKWDKNDPEHCALHRVFGEDYIPLVEGTNKVDYSKVKKRTFKDSPVLDLNVSSFPVEDM</sequence>
<keyword evidence="3" id="KW-1185">Reference proteome</keyword>
<comment type="caution">
    <text evidence="2">The sequence shown here is derived from an EMBL/GenBank/DDBJ whole genome shotgun (WGS) entry which is preliminary data.</text>
</comment>
<feature type="non-terminal residue" evidence="2">
    <location>
        <position position="131"/>
    </location>
</feature>
<protein>
    <submittedName>
        <fullName evidence="2">Uncharacterized protein</fullName>
    </submittedName>
</protein>
<organism evidence="2 3">
    <name type="scientific">Mortierella alpina</name>
    <name type="common">Oleaginous fungus</name>
    <name type="synonym">Mortierella renispora</name>
    <dbReference type="NCBI Taxonomy" id="64518"/>
    <lineage>
        <taxon>Eukaryota</taxon>
        <taxon>Fungi</taxon>
        <taxon>Fungi incertae sedis</taxon>
        <taxon>Mucoromycota</taxon>
        <taxon>Mortierellomycotina</taxon>
        <taxon>Mortierellomycetes</taxon>
        <taxon>Mortierellales</taxon>
        <taxon>Mortierellaceae</taxon>
        <taxon>Mortierella</taxon>
    </lineage>
</organism>
<evidence type="ECO:0000313" key="2">
    <source>
        <dbReference type="EMBL" id="KAF9935676.1"/>
    </source>
</evidence>
<feature type="region of interest" description="Disordered" evidence="1">
    <location>
        <begin position="45"/>
        <end position="75"/>
    </location>
</feature>